<dbReference type="RefSeq" id="XP_062638450.1">
    <property type="nucleotide sequence ID" value="XM_062780164.1"/>
</dbReference>
<reference evidence="2" key="2">
    <citation type="submission" date="2023-05" db="EMBL/GenBank/DDBJ databases">
        <authorList>
            <consortium name="Lawrence Berkeley National Laboratory"/>
            <person name="Steindorff A."/>
            <person name="Hensen N."/>
            <person name="Bonometti L."/>
            <person name="Westerberg I."/>
            <person name="Brannstrom I.O."/>
            <person name="Guillou S."/>
            <person name="Cros-Aarteil S."/>
            <person name="Calhoun S."/>
            <person name="Haridas S."/>
            <person name="Kuo A."/>
            <person name="Mondo S."/>
            <person name="Pangilinan J."/>
            <person name="Riley R."/>
            <person name="Labutti K."/>
            <person name="Andreopoulos B."/>
            <person name="Lipzen A."/>
            <person name="Chen C."/>
            <person name="Yanf M."/>
            <person name="Daum C."/>
            <person name="Ng V."/>
            <person name="Clum A."/>
            <person name="Ohm R."/>
            <person name="Martin F."/>
            <person name="Silar P."/>
            <person name="Natvig D."/>
            <person name="Lalanne C."/>
            <person name="Gautier V."/>
            <person name="Ament-Velasquez S.L."/>
            <person name="Kruys A."/>
            <person name="Hutchinson M.I."/>
            <person name="Powell A.J."/>
            <person name="Barry K."/>
            <person name="Miller A.N."/>
            <person name="Grigoriev I.V."/>
            <person name="Debuchy R."/>
            <person name="Gladieux P."/>
            <person name="Thoren M.H."/>
            <person name="Johannesson H."/>
        </authorList>
    </citation>
    <scope>NUCLEOTIDE SEQUENCE</scope>
    <source>
        <strain evidence="2">CBS 141.50</strain>
    </source>
</reference>
<dbReference type="GeneID" id="87816777"/>
<dbReference type="AlphaFoldDB" id="A0AAN6V5B6"/>
<gene>
    <name evidence="2" type="ORF">C8A04DRAFT_27076</name>
</gene>
<proteinExistence type="predicted"/>
<evidence type="ECO:0000313" key="3">
    <source>
        <dbReference type="Proteomes" id="UP001302676"/>
    </source>
</evidence>
<name>A0AAN6V5B6_9PEZI</name>
<dbReference type="InterPro" id="IPR038883">
    <property type="entry name" value="AN11006-like"/>
</dbReference>
<dbReference type="Proteomes" id="UP001302676">
    <property type="component" value="Unassembled WGS sequence"/>
</dbReference>
<keyword evidence="3" id="KW-1185">Reference proteome</keyword>
<dbReference type="EMBL" id="MU853571">
    <property type="protein sequence ID" value="KAK4145079.1"/>
    <property type="molecule type" value="Genomic_DNA"/>
</dbReference>
<feature type="region of interest" description="Disordered" evidence="1">
    <location>
        <begin position="465"/>
        <end position="484"/>
    </location>
</feature>
<evidence type="ECO:0000256" key="1">
    <source>
        <dbReference type="SAM" id="MobiDB-lite"/>
    </source>
</evidence>
<accession>A0AAN6V5B6</accession>
<dbReference type="PANTHER" id="PTHR42085">
    <property type="entry name" value="F-BOX DOMAIN-CONTAINING PROTEIN"/>
    <property type="match status" value="1"/>
</dbReference>
<evidence type="ECO:0000313" key="2">
    <source>
        <dbReference type="EMBL" id="KAK4145079.1"/>
    </source>
</evidence>
<dbReference type="PANTHER" id="PTHR42085:SF6">
    <property type="entry name" value="F-BOX DOMAIN-CONTAINING PROTEIN"/>
    <property type="match status" value="1"/>
</dbReference>
<protein>
    <submittedName>
        <fullName evidence="2">Uncharacterized protein</fullName>
    </submittedName>
</protein>
<sequence>MGCGISNLNDDGTLTKCEAEHSDVHQAPLLRKPVPPDGGGDHADDKARVVLEDWRLATARLFPQVAPRHLAFSLVCDIDPQHPWAMELAKSIVAPIHNLLPRGQLKECHIRLAKTPGEPLQQLAEDTVRHACGLPGLPGPTTPTMKRNLVTLPRELRLRILEYTDLVTPRAQVIWDRDEHAYSVRHFTPNPWYGPDEQHAGQFVGCWDAPYRDTGRKDLGHGCFCRRQHAAFSQGCKCWAPPGPTLFLLCRTLYHDAQFVFFSNHGFIVSDYRPRKWPVNTDPGPYVVSDLPDFPPPRERFAATEFLRHVPSSSLAYIRFLKITIPAYRPPSIWPQAQDPAMEDWNSTFEWARDKMSLPRLVIRFDVYGDQARRSYRITEAEAAAQVNTYMELLEPFKRLADGPSGGDGQGLGGFFASFAWPYRWVGDWLQDGVNAMWGGPDRREAEKQDQRAFELRARRYVMGDRYDPDATPPPVSDWDLTDG</sequence>
<comment type="caution">
    <text evidence="2">The sequence shown here is derived from an EMBL/GenBank/DDBJ whole genome shotgun (WGS) entry which is preliminary data.</text>
</comment>
<organism evidence="2 3">
    <name type="scientific">Dichotomopilus funicola</name>
    <dbReference type="NCBI Taxonomy" id="1934379"/>
    <lineage>
        <taxon>Eukaryota</taxon>
        <taxon>Fungi</taxon>
        <taxon>Dikarya</taxon>
        <taxon>Ascomycota</taxon>
        <taxon>Pezizomycotina</taxon>
        <taxon>Sordariomycetes</taxon>
        <taxon>Sordariomycetidae</taxon>
        <taxon>Sordariales</taxon>
        <taxon>Chaetomiaceae</taxon>
        <taxon>Dichotomopilus</taxon>
    </lineage>
</organism>
<reference evidence="2" key="1">
    <citation type="journal article" date="2023" name="Mol. Phylogenet. Evol.">
        <title>Genome-scale phylogeny and comparative genomics of the fungal order Sordariales.</title>
        <authorList>
            <person name="Hensen N."/>
            <person name="Bonometti L."/>
            <person name="Westerberg I."/>
            <person name="Brannstrom I.O."/>
            <person name="Guillou S."/>
            <person name="Cros-Aarteil S."/>
            <person name="Calhoun S."/>
            <person name="Haridas S."/>
            <person name="Kuo A."/>
            <person name="Mondo S."/>
            <person name="Pangilinan J."/>
            <person name="Riley R."/>
            <person name="LaButti K."/>
            <person name="Andreopoulos B."/>
            <person name="Lipzen A."/>
            <person name="Chen C."/>
            <person name="Yan M."/>
            <person name="Daum C."/>
            <person name="Ng V."/>
            <person name="Clum A."/>
            <person name="Steindorff A."/>
            <person name="Ohm R.A."/>
            <person name="Martin F."/>
            <person name="Silar P."/>
            <person name="Natvig D.O."/>
            <person name="Lalanne C."/>
            <person name="Gautier V."/>
            <person name="Ament-Velasquez S.L."/>
            <person name="Kruys A."/>
            <person name="Hutchinson M.I."/>
            <person name="Powell A.J."/>
            <person name="Barry K."/>
            <person name="Miller A.N."/>
            <person name="Grigoriev I.V."/>
            <person name="Debuchy R."/>
            <person name="Gladieux P."/>
            <person name="Hiltunen Thoren M."/>
            <person name="Johannesson H."/>
        </authorList>
    </citation>
    <scope>NUCLEOTIDE SEQUENCE</scope>
    <source>
        <strain evidence="2">CBS 141.50</strain>
    </source>
</reference>